<evidence type="ECO:0000313" key="3">
    <source>
        <dbReference type="EMBL" id="KAL2474066.1"/>
    </source>
</evidence>
<organism evidence="3 4">
    <name type="scientific">Forsythia ovata</name>
    <dbReference type="NCBI Taxonomy" id="205694"/>
    <lineage>
        <taxon>Eukaryota</taxon>
        <taxon>Viridiplantae</taxon>
        <taxon>Streptophyta</taxon>
        <taxon>Embryophyta</taxon>
        <taxon>Tracheophyta</taxon>
        <taxon>Spermatophyta</taxon>
        <taxon>Magnoliopsida</taxon>
        <taxon>eudicotyledons</taxon>
        <taxon>Gunneridae</taxon>
        <taxon>Pentapetalae</taxon>
        <taxon>asterids</taxon>
        <taxon>lamiids</taxon>
        <taxon>Lamiales</taxon>
        <taxon>Oleaceae</taxon>
        <taxon>Forsythieae</taxon>
        <taxon>Forsythia</taxon>
    </lineage>
</organism>
<keyword evidence="2" id="KW-0812">Transmembrane</keyword>
<keyword evidence="4" id="KW-1185">Reference proteome</keyword>
<feature type="transmembrane region" description="Helical" evidence="2">
    <location>
        <begin position="38"/>
        <end position="59"/>
    </location>
</feature>
<keyword evidence="2" id="KW-0472">Membrane</keyword>
<evidence type="ECO:0000256" key="1">
    <source>
        <dbReference type="ARBA" id="ARBA00008572"/>
    </source>
</evidence>
<sequence length="139" mass="15441">MINSNYNCTYLLGNLENCHNINFTGGSFAYLRVELGDFMAFIAAGNILLEYVIGGAAVARSWTAYFATLFNMDAADFRISAHGLPEGYNELDLIAVGIIVIICVHAVLSIKGSSRLKLHCLSIPHCCDYLHHYRWPHQS</sequence>
<evidence type="ECO:0000313" key="4">
    <source>
        <dbReference type="Proteomes" id="UP001604277"/>
    </source>
</evidence>
<dbReference type="Gene3D" id="1.20.1740.10">
    <property type="entry name" value="Amino acid/polyamine transporter I"/>
    <property type="match status" value="1"/>
</dbReference>
<reference evidence="4" key="1">
    <citation type="submission" date="2024-07" db="EMBL/GenBank/DDBJ databases">
        <title>Two chromosome-level genome assemblies of Korean endemic species Abeliophyllum distichum and Forsythia ovata (Oleaceae).</title>
        <authorList>
            <person name="Jang H."/>
        </authorList>
    </citation>
    <scope>NUCLEOTIDE SEQUENCE [LARGE SCALE GENOMIC DNA]</scope>
</reference>
<gene>
    <name evidence="3" type="ORF">Fot_49802</name>
</gene>
<evidence type="ECO:0000256" key="2">
    <source>
        <dbReference type="SAM" id="Phobius"/>
    </source>
</evidence>
<dbReference type="PANTHER" id="PTHR43243">
    <property type="entry name" value="INNER MEMBRANE TRANSPORTER YGJI-RELATED"/>
    <property type="match status" value="1"/>
</dbReference>
<name>A0ABD1QCW8_9LAMI</name>
<feature type="transmembrane region" description="Helical" evidence="2">
    <location>
        <begin position="93"/>
        <end position="110"/>
    </location>
</feature>
<comment type="caution">
    <text evidence="3">The sequence shown here is derived from an EMBL/GenBank/DDBJ whole genome shotgun (WGS) entry which is preliminary data.</text>
</comment>
<dbReference type="Proteomes" id="UP001604277">
    <property type="component" value="Unassembled WGS sequence"/>
</dbReference>
<dbReference type="PANTHER" id="PTHR43243:SF1">
    <property type="entry name" value="CATIONIC AMINO ACID TRANSPORTER 1"/>
    <property type="match status" value="1"/>
</dbReference>
<accession>A0ABD1QCW8</accession>
<protein>
    <submittedName>
        <fullName evidence="3">Cationic amino acid transporter 1</fullName>
    </submittedName>
</protein>
<keyword evidence="2" id="KW-1133">Transmembrane helix</keyword>
<dbReference type="AlphaFoldDB" id="A0ABD1QCW8"/>
<dbReference type="EMBL" id="JBFOLJ010000015">
    <property type="protein sequence ID" value="KAL2474066.1"/>
    <property type="molecule type" value="Genomic_DNA"/>
</dbReference>
<proteinExistence type="inferred from homology"/>
<comment type="similarity">
    <text evidence="1">Belongs to the amino acid-polyamine-organocation (APC) superfamily. Cationic amino acid transporter (CAT) (TC 2.A.3.3) family.</text>
</comment>